<dbReference type="InterPro" id="IPR027417">
    <property type="entry name" value="P-loop_NTPase"/>
</dbReference>
<keyword evidence="11" id="KW-1185">Reference proteome</keyword>
<accession>A0A2A2J7A1</accession>
<dbReference type="CDD" id="cd02021">
    <property type="entry name" value="GntK"/>
    <property type="match status" value="1"/>
</dbReference>
<dbReference type="PANTHER" id="PTHR43442:SF3">
    <property type="entry name" value="GLUCONOKINASE-RELATED"/>
    <property type="match status" value="1"/>
</dbReference>
<organism evidence="10 11">
    <name type="scientific">Diploscapter pachys</name>
    <dbReference type="NCBI Taxonomy" id="2018661"/>
    <lineage>
        <taxon>Eukaryota</taxon>
        <taxon>Metazoa</taxon>
        <taxon>Ecdysozoa</taxon>
        <taxon>Nematoda</taxon>
        <taxon>Chromadorea</taxon>
        <taxon>Rhabditida</taxon>
        <taxon>Rhabditina</taxon>
        <taxon>Rhabditomorpha</taxon>
        <taxon>Rhabditoidea</taxon>
        <taxon>Rhabditidae</taxon>
        <taxon>Diploscapter</taxon>
    </lineage>
</organism>
<evidence type="ECO:0000256" key="6">
    <source>
        <dbReference type="ARBA" id="ARBA00022777"/>
    </source>
</evidence>
<evidence type="ECO:0000256" key="1">
    <source>
        <dbReference type="ARBA" id="ARBA00004875"/>
    </source>
</evidence>
<keyword evidence="7 9" id="KW-0067">ATP-binding</keyword>
<dbReference type="SUPFAM" id="SSF52540">
    <property type="entry name" value="P-loop containing nucleoside triphosphate hydrolases"/>
    <property type="match status" value="1"/>
</dbReference>
<comment type="similarity">
    <text evidence="2 9">Belongs to the gluconokinase GntK/GntV family.</text>
</comment>
<dbReference type="Pfam" id="PF01202">
    <property type="entry name" value="SKI"/>
    <property type="match status" value="1"/>
</dbReference>
<comment type="catalytic activity">
    <reaction evidence="8 9">
        <text>D-gluconate + ATP = 6-phospho-D-gluconate + ADP + H(+)</text>
        <dbReference type="Rhea" id="RHEA:19433"/>
        <dbReference type="ChEBI" id="CHEBI:15378"/>
        <dbReference type="ChEBI" id="CHEBI:18391"/>
        <dbReference type="ChEBI" id="CHEBI:30616"/>
        <dbReference type="ChEBI" id="CHEBI:58759"/>
        <dbReference type="ChEBI" id="CHEBI:456216"/>
        <dbReference type="EC" id="2.7.1.12"/>
    </reaction>
</comment>
<reference evidence="10 11" key="1">
    <citation type="journal article" date="2017" name="Curr. Biol.">
        <title>Genome architecture and evolution of a unichromosomal asexual nematode.</title>
        <authorList>
            <person name="Fradin H."/>
            <person name="Zegar C."/>
            <person name="Gutwein M."/>
            <person name="Lucas J."/>
            <person name="Kovtun M."/>
            <person name="Corcoran D."/>
            <person name="Baugh L.R."/>
            <person name="Kiontke K."/>
            <person name="Gunsalus K."/>
            <person name="Fitch D.H."/>
            <person name="Piano F."/>
        </authorList>
    </citation>
    <scope>NUCLEOTIDE SEQUENCE [LARGE SCALE GENOMIC DNA]</scope>
    <source>
        <strain evidence="10">PF1309</strain>
    </source>
</reference>
<name>A0A2A2J7A1_9BILA</name>
<dbReference type="Proteomes" id="UP000218231">
    <property type="component" value="Unassembled WGS sequence"/>
</dbReference>
<dbReference type="Gene3D" id="3.40.50.300">
    <property type="entry name" value="P-loop containing nucleotide triphosphate hydrolases"/>
    <property type="match status" value="1"/>
</dbReference>
<dbReference type="EC" id="2.7.1.12" evidence="3 9"/>
<dbReference type="AlphaFoldDB" id="A0A2A2J7A1"/>
<dbReference type="OrthoDB" id="275177at2759"/>
<dbReference type="UniPathway" id="UPA00792"/>
<dbReference type="EMBL" id="LIAE01010635">
    <property type="protein sequence ID" value="PAV57509.1"/>
    <property type="molecule type" value="Genomic_DNA"/>
</dbReference>
<evidence type="ECO:0000256" key="8">
    <source>
        <dbReference type="ARBA" id="ARBA00048090"/>
    </source>
</evidence>
<evidence type="ECO:0000313" key="10">
    <source>
        <dbReference type="EMBL" id="PAV57509.1"/>
    </source>
</evidence>
<dbReference type="NCBIfam" id="TIGR01313">
    <property type="entry name" value="therm_gnt_kin"/>
    <property type="match status" value="1"/>
</dbReference>
<dbReference type="GO" id="GO:0005975">
    <property type="term" value="P:carbohydrate metabolic process"/>
    <property type="evidence" value="ECO:0007669"/>
    <property type="project" value="InterPro"/>
</dbReference>
<evidence type="ECO:0000256" key="5">
    <source>
        <dbReference type="ARBA" id="ARBA00022741"/>
    </source>
</evidence>
<gene>
    <name evidence="10" type="ORF">WR25_23634</name>
</gene>
<dbReference type="GO" id="GO:0005524">
    <property type="term" value="F:ATP binding"/>
    <property type="evidence" value="ECO:0007669"/>
    <property type="project" value="UniProtKB-KW"/>
</dbReference>
<protein>
    <recommendedName>
        <fullName evidence="3 9">Gluconokinase</fullName>
        <ecNumber evidence="3 9">2.7.1.12</ecNumber>
    </recommendedName>
</protein>
<proteinExistence type="inferred from homology"/>
<evidence type="ECO:0000313" key="11">
    <source>
        <dbReference type="Proteomes" id="UP000218231"/>
    </source>
</evidence>
<evidence type="ECO:0000256" key="4">
    <source>
        <dbReference type="ARBA" id="ARBA00022679"/>
    </source>
</evidence>
<dbReference type="InterPro" id="IPR006001">
    <property type="entry name" value="Therm_gnt_kin"/>
</dbReference>
<keyword evidence="4 9" id="KW-0808">Transferase</keyword>
<evidence type="ECO:0000256" key="3">
    <source>
        <dbReference type="ARBA" id="ARBA00012054"/>
    </source>
</evidence>
<dbReference type="InterPro" id="IPR031322">
    <property type="entry name" value="Shikimate/glucono_kinase"/>
</dbReference>
<comment type="caution">
    <text evidence="10">The sequence shown here is derived from an EMBL/GenBank/DDBJ whole genome shotgun (WGS) entry which is preliminary data.</text>
</comment>
<sequence length="107" mass="12137">MTGSSTIFIIGPSGCGKSTIGEKVAEKLGFKFADGDDFHTQENREKMKNGTPLTDEDRRPWLEKIRDFSQTNPHHVIACSALKKSYRNLLSCDSKSTVFFYLKIDRF</sequence>
<evidence type="ECO:0000256" key="2">
    <source>
        <dbReference type="ARBA" id="ARBA00008420"/>
    </source>
</evidence>
<keyword evidence="6 9" id="KW-0418">Kinase</keyword>
<dbReference type="PANTHER" id="PTHR43442">
    <property type="entry name" value="GLUCONOKINASE-RELATED"/>
    <property type="match status" value="1"/>
</dbReference>
<evidence type="ECO:0000256" key="9">
    <source>
        <dbReference type="RuleBase" id="RU363066"/>
    </source>
</evidence>
<keyword evidence="5 9" id="KW-0547">Nucleotide-binding</keyword>
<dbReference type="GO" id="GO:0046316">
    <property type="term" value="F:gluconokinase activity"/>
    <property type="evidence" value="ECO:0007669"/>
    <property type="project" value="UniProtKB-EC"/>
</dbReference>
<dbReference type="GO" id="GO:0005737">
    <property type="term" value="C:cytoplasm"/>
    <property type="evidence" value="ECO:0007669"/>
    <property type="project" value="TreeGrafter"/>
</dbReference>
<evidence type="ECO:0000256" key="7">
    <source>
        <dbReference type="ARBA" id="ARBA00022840"/>
    </source>
</evidence>
<comment type="pathway">
    <text evidence="1 9">Carbohydrate acid metabolism; D-gluconate degradation.</text>
</comment>